<dbReference type="Proteomes" id="UP001055439">
    <property type="component" value="Chromosome 8"/>
</dbReference>
<dbReference type="OrthoDB" id="672063at2759"/>
<dbReference type="Pfam" id="PF03478">
    <property type="entry name" value="Beta-prop_KIB1-4"/>
    <property type="match status" value="1"/>
</dbReference>
<feature type="domain" description="KIB1-4 beta-propeller" evidence="1">
    <location>
        <begin position="38"/>
        <end position="260"/>
    </location>
</feature>
<dbReference type="PANTHER" id="PTHR34708:SF1">
    <property type="entry name" value="OS08G0126400 PROTEIN"/>
    <property type="match status" value="1"/>
</dbReference>
<evidence type="ECO:0000313" key="3">
    <source>
        <dbReference type="Proteomes" id="UP001055439"/>
    </source>
</evidence>
<accession>A0A9E7HDD5</accession>
<keyword evidence="3" id="KW-1185">Reference proteome</keyword>
<protein>
    <recommendedName>
        <fullName evidence="1">KIB1-4 beta-propeller domain-containing protein</fullName>
    </recommendedName>
</protein>
<gene>
    <name evidence="2" type="ORF">MUK42_36992</name>
</gene>
<organism evidence="2 3">
    <name type="scientific">Musa troglodytarum</name>
    <name type="common">fe'i banana</name>
    <dbReference type="NCBI Taxonomy" id="320322"/>
    <lineage>
        <taxon>Eukaryota</taxon>
        <taxon>Viridiplantae</taxon>
        <taxon>Streptophyta</taxon>
        <taxon>Embryophyta</taxon>
        <taxon>Tracheophyta</taxon>
        <taxon>Spermatophyta</taxon>
        <taxon>Magnoliopsida</taxon>
        <taxon>Liliopsida</taxon>
        <taxon>Zingiberales</taxon>
        <taxon>Musaceae</taxon>
        <taxon>Musa</taxon>
    </lineage>
</organism>
<evidence type="ECO:0000259" key="1">
    <source>
        <dbReference type="Pfam" id="PF03478"/>
    </source>
</evidence>
<dbReference type="EMBL" id="CP097510">
    <property type="protein sequence ID" value="URE32444.1"/>
    <property type="molecule type" value="Genomic_DNA"/>
</dbReference>
<dbReference type="InterPro" id="IPR005174">
    <property type="entry name" value="KIB1-4_b-propeller"/>
</dbReference>
<reference evidence="2" key="1">
    <citation type="submission" date="2022-05" db="EMBL/GenBank/DDBJ databases">
        <title>The Musa troglodytarum L. genome provides insights into the mechanism of non-climacteric behaviour and enrichment of carotenoids.</title>
        <authorList>
            <person name="Wang J."/>
        </authorList>
    </citation>
    <scope>NUCLEOTIDE SEQUENCE</scope>
    <source>
        <tissue evidence="2">Leaf</tissue>
    </source>
</reference>
<name>A0A9E7HDD5_9LILI</name>
<dbReference type="PANTHER" id="PTHR34708">
    <property type="entry name" value="OS07G0440000 PROTEIN"/>
    <property type="match status" value="1"/>
</dbReference>
<dbReference type="AlphaFoldDB" id="A0A9E7HDD5"/>
<sequence length="311" mass="35060">MEPVISPSPWLLLPGDSVEQHNSTFLCLADNSSFTYPPIPQLRGARCLGSHAGWLVIADRKRKVSLLNPLTGNQICLPSHVARWNVDRVDLHRELTYTKSGDDKWNLLETALTENDRSWNDIMHHDGKFYCITRNGEVVAFDLSGVNPTAMLVAQSSALVSIMPAGTYCPNIACSSTGELFLVLKSASHYALPYDATKLEDVIVLRLQYSEDQPRWDVVKDLGNMSLLVGTGNSISISTEDLRGMRGNCIYLTEFFWAAHFEGVQLYRKARMFDMKKGRWECLYSSTNILPHRGKIPVFFQPPFWFTPSLL</sequence>
<evidence type="ECO:0000313" key="2">
    <source>
        <dbReference type="EMBL" id="URE32444.1"/>
    </source>
</evidence>
<proteinExistence type="predicted"/>